<sequence length="299" mass="31218">MKSSANRRTFLLAASALPLASACTAWSAKGPRDTAFSSAEAQLAALERSVGGRLGLVAFDTATGARVQHRATERFPMCSTFKMMASAAILARSTREPGLLERRVSYGRSDILSNSPITEKHLGQGMTVSALCAATIQYSDNAAANLLMKILGGPSAVTAFARSIGDPVFRLDRWETELNSAIPGDPRDTTSPEAMAASLQRLVLGDGLGAAQRSQLEAWLLGNTTGATRIRAGVPADWKVGDKTGAGSYGTVNDIAVLWPPAGAPLVMAVYLTFPTPDAAGRNDVIASAARIAADALRG</sequence>
<protein>
    <recommendedName>
        <fullName evidence="3 6">Beta-lactamase</fullName>
        <ecNumber evidence="3 6">3.5.2.6</ecNumber>
    </recommendedName>
</protein>
<dbReference type="PROSITE" id="PS51318">
    <property type="entry name" value="TAT"/>
    <property type="match status" value="1"/>
</dbReference>
<feature type="signal peptide" evidence="7">
    <location>
        <begin position="1"/>
        <end position="27"/>
    </location>
</feature>
<dbReference type="PRINTS" id="PR00118">
    <property type="entry name" value="BLACTAMASEA"/>
</dbReference>
<dbReference type="EMBL" id="JZWI01000002">
    <property type="protein sequence ID" value="KLN58561.1"/>
    <property type="molecule type" value="Genomic_DNA"/>
</dbReference>
<dbReference type="PANTHER" id="PTHR35333">
    <property type="entry name" value="BETA-LACTAMASE"/>
    <property type="match status" value="1"/>
</dbReference>
<evidence type="ECO:0000256" key="2">
    <source>
        <dbReference type="ARBA" id="ARBA00009009"/>
    </source>
</evidence>
<gene>
    <name evidence="9" type="primary">bla</name>
    <name evidence="9" type="ORF">VPARA_02830</name>
</gene>
<reference evidence="9 10" key="1">
    <citation type="submission" date="2015-03" db="EMBL/GenBank/DDBJ databases">
        <title>Genome sequence of Variovorax paradoxus TBEA6.</title>
        <authorList>
            <person name="Poehlein A."/>
            <person name="Schuldes J."/>
            <person name="Wuebbeler J.H."/>
            <person name="Hiessl S."/>
            <person name="Steinbuechel A."/>
            <person name="Daniel R."/>
        </authorList>
    </citation>
    <scope>NUCLEOTIDE SEQUENCE [LARGE SCALE GENOMIC DNA]</scope>
    <source>
        <strain evidence="9 10">TBEA6</strain>
    </source>
</reference>
<comment type="similarity">
    <text evidence="2 6">Belongs to the class-A beta-lactamase family.</text>
</comment>
<dbReference type="PROSITE" id="PS00146">
    <property type="entry name" value="BETA_LACTAMASE_A"/>
    <property type="match status" value="1"/>
</dbReference>
<dbReference type="PATRIC" id="fig|34073.19.peg.284"/>
<evidence type="ECO:0000256" key="3">
    <source>
        <dbReference type="ARBA" id="ARBA00012865"/>
    </source>
</evidence>
<proteinExistence type="inferred from homology"/>
<comment type="catalytic activity">
    <reaction evidence="1 6">
        <text>a beta-lactam + H2O = a substituted beta-amino acid</text>
        <dbReference type="Rhea" id="RHEA:20401"/>
        <dbReference type="ChEBI" id="CHEBI:15377"/>
        <dbReference type="ChEBI" id="CHEBI:35627"/>
        <dbReference type="ChEBI" id="CHEBI:140347"/>
        <dbReference type="EC" id="3.5.2.6"/>
    </reaction>
</comment>
<evidence type="ECO:0000256" key="6">
    <source>
        <dbReference type="RuleBase" id="RU361140"/>
    </source>
</evidence>
<organism evidence="9 10">
    <name type="scientific">Variovorax paradoxus</name>
    <dbReference type="NCBI Taxonomy" id="34073"/>
    <lineage>
        <taxon>Bacteria</taxon>
        <taxon>Pseudomonadati</taxon>
        <taxon>Pseudomonadota</taxon>
        <taxon>Betaproteobacteria</taxon>
        <taxon>Burkholderiales</taxon>
        <taxon>Comamonadaceae</taxon>
        <taxon>Variovorax</taxon>
    </lineage>
</organism>
<evidence type="ECO:0000256" key="1">
    <source>
        <dbReference type="ARBA" id="ARBA00001526"/>
    </source>
</evidence>
<feature type="chain" id="PRO_5002596702" description="Beta-lactamase" evidence="7">
    <location>
        <begin position="28"/>
        <end position="299"/>
    </location>
</feature>
<accession>A0A0H2M8S2</accession>
<dbReference type="SUPFAM" id="SSF56601">
    <property type="entry name" value="beta-lactamase/transpeptidase-like"/>
    <property type="match status" value="1"/>
</dbReference>
<dbReference type="InterPro" id="IPR045155">
    <property type="entry name" value="Beta-lactam_cat"/>
</dbReference>
<dbReference type="NCBIfam" id="NF033103">
    <property type="entry name" value="bla_class_A"/>
    <property type="match status" value="1"/>
</dbReference>
<dbReference type="InterPro" id="IPR000871">
    <property type="entry name" value="Beta-lactam_class-A"/>
</dbReference>
<evidence type="ECO:0000256" key="5">
    <source>
        <dbReference type="ARBA" id="ARBA00023251"/>
    </source>
</evidence>
<dbReference type="GO" id="GO:0008800">
    <property type="term" value="F:beta-lactamase activity"/>
    <property type="evidence" value="ECO:0007669"/>
    <property type="project" value="UniProtKB-UniRule"/>
</dbReference>
<dbReference type="Pfam" id="PF13354">
    <property type="entry name" value="Beta-lactamase2"/>
    <property type="match status" value="1"/>
</dbReference>
<feature type="domain" description="Beta-lactamase class A catalytic" evidence="8">
    <location>
        <begin position="56"/>
        <end position="271"/>
    </location>
</feature>
<comment type="caution">
    <text evidence="9">The sequence shown here is derived from an EMBL/GenBank/DDBJ whole genome shotgun (WGS) entry which is preliminary data.</text>
</comment>
<dbReference type="AlphaFoldDB" id="A0A0H2M8S2"/>
<dbReference type="InterPro" id="IPR023650">
    <property type="entry name" value="Beta-lactam_class-A_AS"/>
</dbReference>
<keyword evidence="7" id="KW-0732">Signal</keyword>
<dbReference type="EC" id="3.5.2.6" evidence="3 6"/>
<keyword evidence="4 6" id="KW-0378">Hydrolase</keyword>
<keyword evidence="10" id="KW-1185">Reference proteome</keyword>
<evidence type="ECO:0000259" key="8">
    <source>
        <dbReference type="Pfam" id="PF13354"/>
    </source>
</evidence>
<evidence type="ECO:0000256" key="4">
    <source>
        <dbReference type="ARBA" id="ARBA00022801"/>
    </source>
</evidence>
<evidence type="ECO:0000313" key="9">
    <source>
        <dbReference type="EMBL" id="KLN58561.1"/>
    </source>
</evidence>
<name>A0A0H2M8S2_VARPD</name>
<dbReference type="Proteomes" id="UP000035170">
    <property type="component" value="Unassembled WGS sequence"/>
</dbReference>
<dbReference type="InterPro" id="IPR012338">
    <property type="entry name" value="Beta-lactam/transpept-like"/>
</dbReference>
<dbReference type="RefSeq" id="WP_021007890.1">
    <property type="nucleotide sequence ID" value="NZ_JZWI01000002.1"/>
</dbReference>
<dbReference type="InterPro" id="IPR006311">
    <property type="entry name" value="TAT_signal"/>
</dbReference>
<dbReference type="GO" id="GO:0030655">
    <property type="term" value="P:beta-lactam antibiotic catabolic process"/>
    <property type="evidence" value="ECO:0007669"/>
    <property type="project" value="InterPro"/>
</dbReference>
<evidence type="ECO:0000313" key="10">
    <source>
        <dbReference type="Proteomes" id="UP000035170"/>
    </source>
</evidence>
<dbReference type="PANTHER" id="PTHR35333:SF3">
    <property type="entry name" value="BETA-LACTAMASE-TYPE TRANSPEPTIDASE FOLD CONTAINING PROTEIN"/>
    <property type="match status" value="1"/>
</dbReference>
<dbReference type="Gene3D" id="3.40.710.10">
    <property type="entry name" value="DD-peptidase/beta-lactamase superfamily"/>
    <property type="match status" value="1"/>
</dbReference>
<keyword evidence="5 6" id="KW-0046">Antibiotic resistance</keyword>
<dbReference type="PROSITE" id="PS51257">
    <property type="entry name" value="PROKAR_LIPOPROTEIN"/>
    <property type="match status" value="1"/>
</dbReference>
<dbReference type="GO" id="GO:0046677">
    <property type="term" value="P:response to antibiotic"/>
    <property type="evidence" value="ECO:0007669"/>
    <property type="project" value="UniProtKB-UniRule"/>
</dbReference>
<evidence type="ECO:0000256" key="7">
    <source>
        <dbReference type="SAM" id="SignalP"/>
    </source>
</evidence>